<dbReference type="GO" id="GO:0016787">
    <property type="term" value="F:hydrolase activity"/>
    <property type="evidence" value="ECO:0007669"/>
    <property type="project" value="UniProtKB-KW"/>
</dbReference>
<dbReference type="Pfam" id="PF00293">
    <property type="entry name" value="NUDIX"/>
    <property type="match status" value="1"/>
</dbReference>
<evidence type="ECO:0000256" key="5">
    <source>
        <dbReference type="RuleBase" id="RU003476"/>
    </source>
</evidence>
<dbReference type="EMBL" id="SDMR01000011">
    <property type="protein sequence ID" value="TBT94601.1"/>
    <property type="molecule type" value="Genomic_DNA"/>
</dbReference>
<reference evidence="8 9" key="1">
    <citation type="submission" date="2019-01" db="EMBL/GenBank/DDBJ databases">
        <title>Lactibacter flavus gen. nov., sp. nov., a novel bacterium of the family Propionibacteriaceae isolated from raw milk and dairy products.</title>
        <authorList>
            <person name="Huptas C."/>
            <person name="Wenning M."/>
            <person name="Breitenwieser F."/>
            <person name="Doll E."/>
            <person name="Von Neubeck M."/>
            <person name="Busse H.-J."/>
            <person name="Scherer S."/>
        </authorList>
    </citation>
    <scope>NUCLEOTIDE SEQUENCE [LARGE SCALE GENOMIC DNA]</scope>
    <source>
        <strain evidence="8 9">DSM 22130</strain>
    </source>
</reference>
<dbReference type="InterPro" id="IPR020084">
    <property type="entry name" value="NUDIX_hydrolase_CS"/>
</dbReference>
<dbReference type="PROSITE" id="PS51462">
    <property type="entry name" value="NUDIX"/>
    <property type="match status" value="1"/>
</dbReference>
<dbReference type="OrthoDB" id="9804442at2"/>
<evidence type="ECO:0000256" key="2">
    <source>
        <dbReference type="ARBA" id="ARBA00005582"/>
    </source>
</evidence>
<dbReference type="PANTHER" id="PTHR43046:SF12">
    <property type="entry name" value="GDP-MANNOSE MANNOSYL HYDROLASE"/>
    <property type="match status" value="1"/>
</dbReference>
<evidence type="ECO:0000313" key="9">
    <source>
        <dbReference type="Proteomes" id="UP000291933"/>
    </source>
</evidence>
<evidence type="ECO:0000256" key="6">
    <source>
        <dbReference type="SAM" id="MobiDB-lite"/>
    </source>
</evidence>
<proteinExistence type="inferred from homology"/>
<feature type="region of interest" description="Disordered" evidence="6">
    <location>
        <begin position="1"/>
        <end position="20"/>
    </location>
</feature>
<dbReference type="InterPro" id="IPR015797">
    <property type="entry name" value="NUDIX_hydrolase-like_dom_sf"/>
</dbReference>
<gene>
    <name evidence="8" type="ORF">ET996_09370</name>
</gene>
<evidence type="ECO:0000313" key="8">
    <source>
        <dbReference type="EMBL" id="TBT94601.1"/>
    </source>
</evidence>
<dbReference type="Proteomes" id="UP000291933">
    <property type="component" value="Unassembled WGS sequence"/>
</dbReference>
<feature type="domain" description="Nudix hydrolase" evidence="7">
    <location>
        <begin position="19"/>
        <end position="160"/>
    </location>
</feature>
<dbReference type="PROSITE" id="PS00893">
    <property type="entry name" value="NUDIX_BOX"/>
    <property type="match status" value="1"/>
</dbReference>
<evidence type="ECO:0000259" key="7">
    <source>
        <dbReference type="PROSITE" id="PS51462"/>
    </source>
</evidence>
<sequence>MTFRTRDFTPVPPHARPRRSRRAVRVIVTDGASVLVWVDTDPGLPGSRWYVTPGGGIDPGESSVEAAVRELWEETGLRVAASDLSGPVMRRVVVHGYSDQILDQSEEFYVLRTPRFTPDVAGHTPDEQLTLQGHVWLAFDDLEDADAPVWPEVLADVVALASQPDAWPWDLGVVEESSVPVGV</sequence>
<dbReference type="PRINTS" id="PR00502">
    <property type="entry name" value="NUDIXFAMILY"/>
</dbReference>
<evidence type="ECO:0000256" key="3">
    <source>
        <dbReference type="ARBA" id="ARBA00022801"/>
    </source>
</evidence>
<keyword evidence="9" id="KW-1185">Reference proteome</keyword>
<name>A0A4V2JT24_PROTD</name>
<dbReference type="SUPFAM" id="SSF55811">
    <property type="entry name" value="Nudix"/>
    <property type="match status" value="1"/>
</dbReference>
<comment type="similarity">
    <text evidence="2 5">Belongs to the Nudix hydrolase family.</text>
</comment>
<comment type="cofactor">
    <cofactor evidence="1">
        <name>Mg(2+)</name>
        <dbReference type="ChEBI" id="CHEBI:18420"/>
    </cofactor>
</comment>
<keyword evidence="4" id="KW-0460">Magnesium</keyword>
<dbReference type="CDD" id="cd04685">
    <property type="entry name" value="NUDIX_Hydrolase"/>
    <property type="match status" value="1"/>
</dbReference>
<protein>
    <submittedName>
        <fullName evidence="8">NUDIX domain-containing protein</fullName>
    </submittedName>
</protein>
<dbReference type="InterPro" id="IPR000086">
    <property type="entry name" value="NUDIX_hydrolase_dom"/>
</dbReference>
<evidence type="ECO:0000256" key="1">
    <source>
        <dbReference type="ARBA" id="ARBA00001946"/>
    </source>
</evidence>
<dbReference type="InterPro" id="IPR020476">
    <property type="entry name" value="Nudix_hydrolase"/>
</dbReference>
<evidence type="ECO:0000256" key="4">
    <source>
        <dbReference type="ARBA" id="ARBA00022842"/>
    </source>
</evidence>
<organism evidence="8 9">
    <name type="scientific">Propioniciclava tarda</name>
    <dbReference type="NCBI Taxonomy" id="433330"/>
    <lineage>
        <taxon>Bacteria</taxon>
        <taxon>Bacillati</taxon>
        <taxon>Actinomycetota</taxon>
        <taxon>Actinomycetes</taxon>
        <taxon>Propionibacteriales</taxon>
        <taxon>Propionibacteriaceae</taxon>
        <taxon>Propioniciclava</taxon>
    </lineage>
</organism>
<dbReference type="RefSeq" id="WP_131172303.1">
    <property type="nucleotide sequence ID" value="NZ_FXTL01000011.1"/>
</dbReference>
<accession>A0A4V2JT24</accession>
<dbReference type="Gene3D" id="3.90.79.10">
    <property type="entry name" value="Nucleoside Triphosphate Pyrophosphohydrolase"/>
    <property type="match status" value="1"/>
</dbReference>
<comment type="caution">
    <text evidence="8">The sequence shown here is derived from an EMBL/GenBank/DDBJ whole genome shotgun (WGS) entry which is preliminary data.</text>
</comment>
<dbReference type="PANTHER" id="PTHR43046">
    <property type="entry name" value="GDP-MANNOSE MANNOSYL HYDROLASE"/>
    <property type="match status" value="1"/>
</dbReference>
<keyword evidence="3 5" id="KW-0378">Hydrolase</keyword>
<dbReference type="AlphaFoldDB" id="A0A4V2JT24"/>